<dbReference type="OrthoDB" id="10626107at2759"/>
<protein>
    <recommendedName>
        <fullName evidence="4">Ion transport domain-containing protein</fullName>
    </recommendedName>
</protein>
<evidence type="ECO:0000256" key="1">
    <source>
        <dbReference type="SAM" id="MobiDB-lite"/>
    </source>
</evidence>
<evidence type="ECO:0008006" key="4">
    <source>
        <dbReference type="Google" id="ProtNLM"/>
    </source>
</evidence>
<sequence length="223" mass="25776">MFKNNEREDSTSHRHSKSIPLLRNLSDSGNDLLPLTTFTTNKQINSTPYRRSISTSILPNSGDNFESTILHSRKRSDAHSIELQPLNENENLRWDSQVSTKITSGKDDRFGGHLYNDDNDIDDDGSRDNDSNNEEEHDDGENINDDNDDDINESDIYNKNKREDSLRTPLQNKFYYFFEEPLSNWAKAFETFSNLCTIANVVMICVVSWPTIYLSESQIYLNY</sequence>
<organism evidence="2 3">
    <name type="scientific">Glomus cerebriforme</name>
    <dbReference type="NCBI Taxonomy" id="658196"/>
    <lineage>
        <taxon>Eukaryota</taxon>
        <taxon>Fungi</taxon>
        <taxon>Fungi incertae sedis</taxon>
        <taxon>Mucoromycota</taxon>
        <taxon>Glomeromycotina</taxon>
        <taxon>Glomeromycetes</taxon>
        <taxon>Glomerales</taxon>
        <taxon>Glomeraceae</taxon>
        <taxon>Glomus</taxon>
    </lineage>
</organism>
<dbReference type="STRING" id="658196.A0A397TTE1"/>
<gene>
    <name evidence="2" type="ORF">C1645_129401</name>
</gene>
<accession>A0A397TTE1</accession>
<name>A0A397TTE1_9GLOM</name>
<dbReference type="AlphaFoldDB" id="A0A397TTE1"/>
<evidence type="ECO:0000313" key="3">
    <source>
        <dbReference type="Proteomes" id="UP000265703"/>
    </source>
</evidence>
<feature type="region of interest" description="Disordered" evidence="1">
    <location>
        <begin position="105"/>
        <end position="153"/>
    </location>
</feature>
<evidence type="ECO:0000313" key="2">
    <source>
        <dbReference type="EMBL" id="RIA98361.1"/>
    </source>
</evidence>
<feature type="region of interest" description="Disordered" evidence="1">
    <location>
        <begin position="1"/>
        <end position="26"/>
    </location>
</feature>
<keyword evidence="3" id="KW-1185">Reference proteome</keyword>
<feature type="compositionally biased region" description="Basic and acidic residues" evidence="1">
    <location>
        <begin position="1"/>
        <end position="12"/>
    </location>
</feature>
<dbReference type="EMBL" id="QKYT01000016">
    <property type="protein sequence ID" value="RIA98361.1"/>
    <property type="molecule type" value="Genomic_DNA"/>
</dbReference>
<proteinExistence type="predicted"/>
<reference evidence="2 3" key="1">
    <citation type="submission" date="2018-06" db="EMBL/GenBank/DDBJ databases">
        <title>Comparative genomics reveals the genomic features of Rhizophagus irregularis, R. cerebriforme, R. diaphanum and Gigaspora rosea, and their symbiotic lifestyle signature.</title>
        <authorList>
            <person name="Morin E."/>
            <person name="San Clemente H."/>
            <person name="Chen E.C.H."/>
            <person name="De La Providencia I."/>
            <person name="Hainaut M."/>
            <person name="Kuo A."/>
            <person name="Kohler A."/>
            <person name="Murat C."/>
            <person name="Tang N."/>
            <person name="Roy S."/>
            <person name="Loubradou J."/>
            <person name="Henrissat B."/>
            <person name="Grigoriev I.V."/>
            <person name="Corradi N."/>
            <person name="Roux C."/>
            <person name="Martin F.M."/>
        </authorList>
    </citation>
    <scope>NUCLEOTIDE SEQUENCE [LARGE SCALE GENOMIC DNA]</scope>
    <source>
        <strain evidence="2 3">DAOM 227022</strain>
    </source>
</reference>
<feature type="compositionally biased region" description="Acidic residues" evidence="1">
    <location>
        <begin position="131"/>
        <end position="153"/>
    </location>
</feature>
<comment type="caution">
    <text evidence="2">The sequence shown here is derived from an EMBL/GenBank/DDBJ whole genome shotgun (WGS) entry which is preliminary data.</text>
</comment>
<dbReference type="Proteomes" id="UP000265703">
    <property type="component" value="Unassembled WGS sequence"/>
</dbReference>